<protein>
    <submittedName>
        <fullName evidence="2">Uncharacterized protein</fullName>
    </submittedName>
</protein>
<sequence>MIHARNSSAPGSQPAPMDDEPGYDASILSSPTAKMDFLRQQLARRGISSEGMSFDLLMLEWKYDLSVLLGNIGDWMRYIDRRFSRPGD</sequence>
<feature type="compositionally biased region" description="Polar residues" evidence="1">
    <location>
        <begin position="1"/>
        <end position="11"/>
    </location>
</feature>
<feature type="region of interest" description="Disordered" evidence="1">
    <location>
        <begin position="1"/>
        <end position="28"/>
    </location>
</feature>
<keyword evidence="3" id="KW-1185">Reference proteome</keyword>
<dbReference type="Proteomes" id="UP001589692">
    <property type="component" value="Unassembled WGS sequence"/>
</dbReference>
<accession>A0ABV6AEU9</accession>
<dbReference type="RefSeq" id="WP_377259588.1">
    <property type="nucleotide sequence ID" value="NZ_JBHMAA010000011.1"/>
</dbReference>
<evidence type="ECO:0000313" key="2">
    <source>
        <dbReference type="EMBL" id="MFB9949092.1"/>
    </source>
</evidence>
<dbReference type="EMBL" id="JBHMAA010000011">
    <property type="protein sequence ID" value="MFB9949092.1"/>
    <property type="molecule type" value="Genomic_DNA"/>
</dbReference>
<organism evidence="2 3">
    <name type="scientific">Rhizobium puerariae</name>
    <dbReference type="NCBI Taxonomy" id="1585791"/>
    <lineage>
        <taxon>Bacteria</taxon>
        <taxon>Pseudomonadati</taxon>
        <taxon>Pseudomonadota</taxon>
        <taxon>Alphaproteobacteria</taxon>
        <taxon>Hyphomicrobiales</taxon>
        <taxon>Rhizobiaceae</taxon>
        <taxon>Rhizobium/Agrobacterium group</taxon>
        <taxon>Rhizobium</taxon>
    </lineage>
</organism>
<reference evidence="2 3" key="1">
    <citation type="submission" date="2024-09" db="EMBL/GenBank/DDBJ databases">
        <authorList>
            <person name="Sun Q."/>
            <person name="Mori K."/>
        </authorList>
    </citation>
    <scope>NUCLEOTIDE SEQUENCE [LARGE SCALE GENOMIC DNA]</scope>
    <source>
        <strain evidence="2 3">TBRC 4938</strain>
    </source>
</reference>
<proteinExistence type="predicted"/>
<name>A0ABV6AEU9_9HYPH</name>
<evidence type="ECO:0000313" key="3">
    <source>
        <dbReference type="Proteomes" id="UP001589692"/>
    </source>
</evidence>
<comment type="caution">
    <text evidence="2">The sequence shown here is derived from an EMBL/GenBank/DDBJ whole genome shotgun (WGS) entry which is preliminary data.</text>
</comment>
<evidence type="ECO:0000256" key="1">
    <source>
        <dbReference type="SAM" id="MobiDB-lite"/>
    </source>
</evidence>
<gene>
    <name evidence="2" type="ORF">ACFFP0_09555</name>
</gene>